<dbReference type="PROSITE" id="PS50259">
    <property type="entry name" value="G_PROTEIN_RECEP_F3_4"/>
    <property type="match status" value="1"/>
</dbReference>
<feature type="transmembrane region" description="Helical" evidence="10">
    <location>
        <begin position="6"/>
        <end position="29"/>
    </location>
</feature>
<dbReference type="AlphaFoldDB" id="A0A0J7L8W0"/>
<dbReference type="PANTHER" id="PTHR10519">
    <property type="entry name" value="GABA-B RECEPTOR"/>
    <property type="match status" value="1"/>
</dbReference>
<dbReference type="EMBL" id="LBMM01000256">
    <property type="protein sequence ID" value="KMR02768.1"/>
    <property type="molecule type" value="Genomic_DNA"/>
</dbReference>
<feature type="domain" description="G-protein coupled receptors family 3 profile" evidence="11">
    <location>
        <begin position="147"/>
        <end position="217"/>
    </location>
</feature>
<evidence type="ECO:0000256" key="10">
    <source>
        <dbReference type="SAM" id="Phobius"/>
    </source>
</evidence>
<keyword evidence="8" id="KW-0807">Transducer</keyword>
<dbReference type="Pfam" id="PF00003">
    <property type="entry name" value="7tm_3"/>
    <property type="match status" value="1"/>
</dbReference>
<dbReference type="Proteomes" id="UP000036403">
    <property type="component" value="Unassembled WGS sequence"/>
</dbReference>
<keyword evidence="5 10" id="KW-0472">Membrane</keyword>
<keyword evidence="2 10" id="KW-0812">Transmembrane</keyword>
<proteinExistence type="predicted"/>
<accession>A0A0J7L8W0</accession>
<evidence type="ECO:0000313" key="12">
    <source>
        <dbReference type="EMBL" id="KMR02768.1"/>
    </source>
</evidence>
<reference evidence="12 13" key="1">
    <citation type="submission" date="2015-04" db="EMBL/GenBank/DDBJ databases">
        <title>Lasius niger genome sequencing.</title>
        <authorList>
            <person name="Konorov E.A."/>
            <person name="Nikitin M.A."/>
            <person name="Kirill M.V."/>
            <person name="Chang P."/>
        </authorList>
    </citation>
    <scope>NUCLEOTIDE SEQUENCE [LARGE SCALE GENOMIC DNA]</scope>
    <source>
        <tissue evidence="12">Whole</tissue>
    </source>
</reference>
<feature type="transmembrane region" description="Helical" evidence="10">
    <location>
        <begin position="49"/>
        <end position="66"/>
    </location>
</feature>
<feature type="transmembrane region" description="Helical" evidence="10">
    <location>
        <begin position="90"/>
        <end position="111"/>
    </location>
</feature>
<evidence type="ECO:0000259" key="11">
    <source>
        <dbReference type="PROSITE" id="PS50259"/>
    </source>
</evidence>
<evidence type="ECO:0000256" key="7">
    <source>
        <dbReference type="ARBA" id="ARBA00023180"/>
    </source>
</evidence>
<comment type="caution">
    <text evidence="12">The sequence shown here is derived from an EMBL/GenBank/DDBJ whole genome shotgun (WGS) entry which is preliminary data.</text>
</comment>
<evidence type="ECO:0000256" key="6">
    <source>
        <dbReference type="ARBA" id="ARBA00023170"/>
    </source>
</evidence>
<feature type="coiled-coil region" evidence="9">
    <location>
        <begin position="256"/>
        <end position="283"/>
    </location>
</feature>
<dbReference type="PRINTS" id="PR01176">
    <property type="entry name" value="GABABRECEPTR"/>
</dbReference>
<evidence type="ECO:0000256" key="3">
    <source>
        <dbReference type="ARBA" id="ARBA00022989"/>
    </source>
</evidence>
<dbReference type="InterPro" id="IPR002455">
    <property type="entry name" value="GPCR3_GABA-B"/>
</dbReference>
<feature type="transmembrane region" description="Helical" evidence="10">
    <location>
        <begin position="188"/>
        <end position="210"/>
    </location>
</feature>
<evidence type="ECO:0000256" key="5">
    <source>
        <dbReference type="ARBA" id="ARBA00023136"/>
    </source>
</evidence>
<evidence type="ECO:0000256" key="9">
    <source>
        <dbReference type="SAM" id="Coils"/>
    </source>
</evidence>
<dbReference type="PRINTS" id="PR01177">
    <property type="entry name" value="GABAB1RECPTR"/>
</dbReference>
<keyword evidence="13" id="KW-1185">Reference proteome</keyword>
<keyword evidence="9" id="KW-0175">Coiled coil</keyword>
<dbReference type="PaxDb" id="67767-A0A0J7L8W0"/>
<dbReference type="GO" id="GO:0007214">
    <property type="term" value="P:gamma-aminobutyric acid signaling pathway"/>
    <property type="evidence" value="ECO:0007669"/>
    <property type="project" value="TreeGrafter"/>
</dbReference>
<dbReference type="PANTHER" id="PTHR10519:SF46">
    <property type="entry name" value="METABOTROPIC GABA-B RECEPTOR SUBTYPE 3, ISOFORM A"/>
    <property type="match status" value="1"/>
</dbReference>
<feature type="transmembrane region" description="Helical" evidence="10">
    <location>
        <begin position="160"/>
        <end position="182"/>
    </location>
</feature>
<keyword evidence="3 10" id="KW-1133">Transmembrane helix</keyword>
<comment type="subcellular location">
    <subcellularLocation>
        <location evidence="1">Membrane</location>
        <topology evidence="1">Multi-pass membrane protein</topology>
    </subcellularLocation>
</comment>
<dbReference type="InterPro" id="IPR017978">
    <property type="entry name" value="GPCR_3_C"/>
</dbReference>
<keyword evidence="6 12" id="KW-0675">Receptor</keyword>
<organism evidence="12 13">
    <name type="scientific">Lasius niger</name>
    <name type="common">Black garden ant</name>
    <dbReference type="NCBI Taxonomy" id="67767"/>
    <lineage>
        <taxon>Eukaryota</taxon>
        <taxon>Metazoa</taxon>
        <taxon>Ecdysozoa</taxon>
        <taxon>Arthropoda</taxon>
        <taxon>Hexapoda</taxon>
        <taxon>Insecta</taxon>
        <taxon>Pterygota</taxon>
        <taxon>Neoptera</taxon>
        <taxon>Endopterygota</taxon>
        <taxon>Hymenoptera</taxon>
        <taxon>Apocrita</taxon>
        <taxon>Aculeata</taxon>
        <taxon>Formicoidea</taxon>
        <taxon>Formicidae</taxon>
        <taxon>Formicinae</taxon>
        <taxon>Lasius</taxon>
        <taxon>Lasius</taxon>
    </lineage>
</organism>
<dbReference type="OrthoDB" id="411630at2759"/>
<evidence type="ECO:0000256" key="8">
    <source>
        <dbReference type="ARBA" id="ARBA00023224"/>
    </source>
</evidence>
<dbReference type="STRING" id="67767.A0A0J7L8W0"/>
<evidence type="ECO:0000256" key="2">
    <source>
        <dbReference type="ARBA" id="ARBA00022692"/>
    </source>
</evidence>
<sequence>MVTVAPAAFLVITCIASVGVTLTLVFLAFNLHFRKHKSIKLSSPRLNNMAAVGCGLVYGAVILLGLDDATLPDSDGYYPTVCKLLQDTQLIFLICMLLVIDVVVVTLWVILDPMQRHLQNLTLEISPQDRGVVYQPQVTDAKRRHTSRHVKIPALNDSQYIGMSVYFVVITSGIVVVLANLMPDRATLAFVTITALILASTTATLALLFLPQLANILAGERADPVVQSFGLKIECNTRRFVTDDKRELQYRVEVQNRVYRREMAQLELELARLEKQLAQEPTEPSRASSSTSIPQRNPSIGGGLPLLLLSVLPPVIPRASWPSADSSGKRKLTSRIIMEIRRAKKTLFQFLLSKILKLL</sequence>
<dbReference type="GO" id="GO:0038039">
    <property type="term" value="C:G protein-coupled receptor heterodimeric complex"/>
    <property type="evidence" value="ECO:0007669"/>
    <property type="project" value="TreeGrafter"/>
</dbReference>
<name>A0A0J7L8W0_LASNI</name>
<evidence type="ECO:0000256" key="1">
    <source>
        <dbReference type="ARBA" id="ARBA00004141"/>
    </source>
</evidence>
<keyword evidence="4" id="KW-0297">G-protein coupled receptor</keyword>
<gene>
    <name evidence="12" type="ORF">RF55_837</name>
</gene>
<protein>
    <submittedName>
        <fullName evidence="12">Gamma-aminobutyric acid type b receptor subunit 2</fullName>
    </submittedName>
</protein>
<keyword evidence="7" id="KW-0325">Glycoprotein</keyword>
<evidence type="ECO:0000313" key="13">
    <source>
        <dbReference type="Proteomes" id="UP000036403"/>
    </source>
</evidence>
<evidence type="ECO:0000256" key="4">
    <source>
        <dbReference type="ARBA" id="ARBA00023040"/>
    </source>
</evidence>
<dbReference type="GO" id="GO:0004965">
    <property type="term" value="F:G protein-coupled GABA receptor activity"/>
    <property type="evidence" value="ECO:0007669"/>
    <property type="project" value="InterPro"/>
</dbReference>